<keyword evidence="2" id="KW-0812">Transmembrane</keyword>
<gene>
    <name evidence="3" type="ORF">SAMN05661093_08840</name>
</gene>
<evidence type="ECO:0000256" key="1">
    <source>
        <dbReference type="SAM" id="MobiDB-lite"/>
    </source>
</evidence>
<keyword evidence="4" id="KW-1185">Reference proteome</keyword>
<dbReference type="RefSeq" id="WP_084433215.1">
    <property type="nucleotide sequence ID" value="NZ_FWXV01000011.1"/>
</dbReference>
<proteinExistence type="predicted"/>
<evidence type="ECO:0000256" key="2">
    <source>
        <dbReference type="SAM" id="Phobius"/>
    </source>
</evidence>
<organism evidence="3 4">
    <name type="scientific">Kibdelosporangium aridum</name>
    <dbReference type="NCBI Taxonomy" id="2030"/>
    <lineage>
        <taxon>Bacteria</taxon>
        <taxon>Bacillati</taxon>
        <taxon>Actinomycetota</taxon>
        <taxon>Actinomycetes</taxon>
        <taxon>Pseudonocardiales</taxon>
        <taxon>Pseudonocardiaceae</taxon>
        <taxon>Kibdelosporangium</taxon>
    </lineage>
</organism>
<feature type="transmembrane region" description="Helical" evidence="2">
    <location>
        <begin position="30"/>
        <end position="49"/>
    </location>
</feature>
<dbReference type="EMBL" id="FWXV01000011">
    <property type="protein sequence ID" value="SMD24975.1"/>
    <property type="molecule type" value="Genomic_DNA"/>
</dbReference>
<sequence>MTSTPFAQSLSAQQNSRQTPVLRASGPPNWLRRLALGLSLLAVVVLIVATRGKLGLSANGTQA</sequence>
<name>A0A1Y5Y7C2_KIBAR</name>
<dbReference type="Proteomes" id="UP000192674">
    <property type="component" value="Unassembled WGS sequence"/>
</dbReference>
<evidence type="ECO:0000313" key="4">
    <source>
        <dbReference type="Proteomes" id="UP000192674"/>
    </source>
</evidence>
<dbReference type="AlphaFoldDB" id="A0A1Y5Y7C2"/>
<keyword evidence="2" id="KW-1133">Transmembrane helix</keyword>
<accession>A0A1Y5Y7C2</accession>
<evidence type="ECO:0000313" key="3">
    <source>
        <dbReference type="EMBL" id="SMD24975.1"/>
    </source>
</evidence>
<feature type="compositionally biased region" description="Polar residues" evidence="1">
    <location>
        <begin position="1"/>
        <end position="19"/>
    </location>
</feature>
<feature type="region of interest" description="Disordered" evidence="1">
    <location>
        <begin position="1"/>
        <end position="24"/>
    </location>
</feature>
<keyword evidence="2" id="KW-0472">Membrane</keyword>
<reference evidence="3 4" key="1">
    <citation type="submission" date="2017-04" db="EMBL/GenBank/DDBJ databases">
        <authorList>
            <person name="Afonso C.L."/>
            <person name="Miller P.J."/>
            <person name="Scott M.A."/>
            <person name="Spackman E."/>
            <person name="Goraichik I."/>
            <person name="Dimitrov K.M."/>
            <person name="Suarez D.L."/>
            <person name="Swayne D.E."/>
        </authorList>
    </citation>
    <scope>NUCLEOTIDE SEQUENCE [LARGE SCALE GENOMIC DNA]</scope>
    <source>
        <strain evidence="3 4">DSM 43828</strain>
    </source>
</reference>
<protein>
    <submittedName>
        <fullName evidence="3">Uncharacterized protein</fullName>
    </submittedName>
</protein>